<protein>
    <submittedName>
        <fullName evidence="1">Uncharacterized protein</fullName>
    </submittedName>
</protein>
<accession>A0A919WI54</accession>
<dbReference type="AlphaFoldDB" id="A0A919WI54"/>
<organism evidence="1 2">
    <name type="scientific">Robertmurraya siralis</name>
    <dbReference type="NCBI Taxonomy" id="77777"/>
    <lineage>
        <taxon>Bacteria</taxon>
        <taxon>Bacillati</taxon>
        <taxon>Bacillota</taxon>
        <taxon>Bacilli</taxon>
        <taxon>Bacillales</taxon>
        <taxon>Bacillaceae</taxon>
        <taxon>Robertmurraya</taxon>
    </lineage>
</organism>
<name>A0A919WI54_9BACI</name>
<evidence type="ECO:0000313" key="2">
    <source>
        <dbReference type="Proteomes" id="UP000682111"/>
    </source>
</evidence>
<comment type="caution">
    <text evidence="1">The sequence shown here is derived from an EMBL/GenBank/DDBJ whole genome shotgun (WGS) entry which is preliminary data.</text>
</comment>
<sequence length="43" mass="4954">MESERGLVAYTNRHCTDERSHNFNISEGVFAKNIREEVIDAKS</sequence>
<evidence type="ECO:0000313" key="1">
    <source>
        <dbReference type="EMBL" id="GIN62228.1"/>
    </source>
</evidence>
<proteinExistence type="predicted"/>
<dbReference type="Proteomes" id="UP000682111">
    <property type="component" value="Unassembled WGS sequence"/>
</dbReference>
<gene>
    <name evidence="1" type="ORF">J27TS8_22210</name>
</gene>
<dbReference type="EMBL" id="BORC01000003">
    <property type="protein sequence ID" value="GIN62228.1"/>
    <property type="molecule type" value="Genomic_DNA"/>
</dbReference>
<dbReference type="RefSeq" id="WP_268951589.1">
    <property type="nucleotide sequence ID" value="NZ_BORC01000003.1"/>
</dbReference>
<reference evidence="1" key="1">
    <citation type="submission" date="2021-03" db="EMBL/GenBank/DDBJ databases">
        <title>Antimicrobial resistance genes in bacteria isolated from Japanese honey, and their potential for conferring macrolide and lincosamide resistance in the American foulbrood pathogen Paenibacillus larvae.</title>
        <authorList>
            <person name="Okamoto M."/>
            <person name="Kumagai M."/>
            <person name="Kanamori H."/>
            <person name="Takamatsu D."/>
        </authorList>
    </citation>
    <scope>NUCLEOTIDE SEQUENCE</scope>
    <source>
        <strain evidence="1">J27TS8</strain>
    </source>
</reference>
<keyword evidence="2" id="KW-1185">Reference proteome</keyword>